<gene>
    <name evidence="2" type="ORF">WG929_00700</name>
</gene>
<accession>A0ABW8ND82</accession>
<comment type="caution">
    <text evidence="2">The sequence shown here is derived from an EMBL/GenBank/DDBJ whole genome shotgun (WGS) entry which is preliminary data.</text>
</comment>
<dbReference type="EMBL" id="JBBKTX010000001">
    <property type="protein sequence ID" value="MFK4750916.1"/>
    <property type="molecule type" value="Genomic_DNA"/>
</dbReference>
<evidence type="ECO:0000313" key="2">
    <source>
        <dbReference type="EMBL" id="MFK4750916.1"/>
    </source>
</evidence>
<evidence type="ECO:0000256" key="1">
    <source>
        <dbReference type="SAM" id="Coils"/>
    </source>
</evidence>
<keyword evidence="3" id="KW-1185">Reference proteome</keyword>
<keyword evidence="1" id="KW-0175">Coiled coil</keyword>
<protein>
    <recommendedName>
        <fullName evidence="4">DNA recombination protein RmuC</fullName>
    </recommendedName>
</protein>
<dbReference type="RefSeq" id="WP_416204459.1">
    <property type="nucleotide sequence ID" value="NZ_JBBKTX010000001.1"/>
</dbReference>
<feature type="coiled-coil region" evidence="1">
    <location>
        <begin position="23"/>
        <end position="57"/>
    </location>
</feature>
<organism evidence="2 3">
    <name type="scientific">Oceanobacter antarcticus</name>
    <dbReference type="NCBI Taxonomy" id="3133425"/>
    <lineage>
        <taxon>Bacteria</taxon>
        <taxon>Pseudomonadati</taxon>
        <taxon>Pseudomonadota</taxon>
        <taxon>Gammaproteobacteria</taxon>
        <taxon>Oceanospirillales</taxon>
        <taxon>Oceanospirillaceae</taxon>
        <taxon>Oceanobacter</taxon>
    </lineage>
</organism>
<evidence type="ECO:0000313" key="3">
    <source>
        <dbReference type="Proteomes" id="UP001620597"/>
    </source>
</evidence>
<dbReference type="Proteomes" id="UP001620597">
    <property type="component" value="Unassembled WGS sequence"/>
</dbReference>
<name>A0ABW8ND82_9GAMM</name>
<reference evidence="2 3" key="1">
    <citation type="submission" date="2024-03" db="EMBL/GenBank/DDBJ databases">
        <title>High-quality draft genome sequence of Oceanobacter sp. wDCs-4.</title>
        <authorList>
            <person name="Dong C."/>
        </authorList>
    </citation>
    <scope>NUCLEOTIDE SEQUENCE [LARGE SCALE GENOMIC DNA]</scope>
    <source>
        <strain evidence="3">wDCs-4</strain>
    </source>
</reference>
<proteinExistence type="predicted"/>
<evidence type="ECO:0008006" key="4">
    <source>
        <dbReference type="Google" id="ProtNLM"/>
    </source>
</evidence>
<sequence>MLIVFALISGLIIGGGSVGIWLSRRWQQQIKDAETSLAELVSQHQQEQQAGKELRQQAADLSYQLNEASKTIRYLESRQDNLPAP</sequence>